<evidence type="ECO:0000256" key="1">
    <source>
        <dbReference type="ARBA" id="ARBA00023015"/>
    </source>
</evidence>
<keyword evidence="2 4" id="KW-0238">DNA-binding</keyword>
<evidence type="ECO:0000259" key="5">
    <source>
        <dbReference type="PROSITE" id="PS50977"/>
    </source>
</evidence>
<dbReference type="GO" id="GO:0003700">
    <property type="term" value="F:DNA-binding transcription factor activity"/>
    <property type="evidence" value="ECO:0007669"/>
    <property type="project" value="TreeGrafter"/>
</dbReference>
<evidence type="ECO:0000313" key="7">
    <source>
        <dbReference type="Proteomes" id="UP000564885"/>
    </source>
</evidence>
<evidence type="ECO:0000256" key="4">
    <source>
        <dbReference type="PROSITE-ProRule" id="PRU00335"/>
    </source>
</evidence>
<evidence type="ECO:0000256" key="3">
    <source>
        <dbReference type="ARBA" id="ARBA00023163"/>
    </source>
</evidence>
<proteinExistence type="predicted"/>
<dbReference type="InterPro" id="IPR050109">
    <property type="entry name" value="HTH-type_TetR-like_transc_reg"/>
</dbReference>
<dbReference type="Pfam" id="PF00440">
    <property type="entry name" value="TetR_N"/>
    <property type="match status" value="1"/>
</dbReference>
<dbReference type="PANTHER" id="PTHR30055:SF234">
    <property type="entry name" value="HTH-TYPE TRANSCRIPTIONAL REGULATOR BETI"/>
    <property type="match status" value="1"/>
</dbReference>
<sequence>MHAVGEERWREERRGRIPEAAGRVFAARCFDPASMDGTAQEARVGKPTLYRYVPSKDPLFSAVFGEVLNELETRLVALVREVTDVILHGPVARDMHRHAAPCVGHATLDADRRNGELRLLPGASA</sequence>
<comment type="caution">
    <text evidence="6">The sequence shown here is derived from an EMBL/GenBank/DDBJ whole genome shotgun (WGS) entry which is preliminary data.</text>
</comment>
<keyword evidence="7" id="KW-1185">Reference proteome</keyword>
<keyword evidence="1" id="KW-0805">Transcription regulation</keyword>
<dbReference type="AlphaFoldDB" id="A0A849ICA6"/>
<keyword evidence="3" id="KW-0804">Transcription</keyword>
<dbReference type="PROSITE" id="PS50977">
    <property type="entry name" value="HTH_TETR_2"/>
    <property type="match status" value="1"/>
</dbReference>
<feature type="DNA-binding region" description="H-T-H motif" evidence="4">
    <location>
        <begin position="34"/>
        <end position="53"/>
    </location>
</feature>
<feature type="domain" description="HTH tetR-type" evidence="5">
    <location>
        <begin position="11"/>
        <end position="71"/>
    </location>
</feature>
<name>A0A849ICA6_9HYPH</name>
<dbReference type="RefSeq" id="WP_171219109.1">
    <property type="nucleotide sequence ID" value="NZ_JABEPP010000004.1"/>
</dbReference>
<evidence type="ECO:0000313" key="6">
    <source>
        <dbReference type="EMBL" id="NNM73607.1"/>
    </source>
</evidence>
<reference evidence="6 7" key="1">
    <citation type="submission" date="2020-04" db="EMBL/GenBank/DDBJ databases">
        <title>Enterovirga sp. isolate from soil.</title>
        <authorList>
            <person name="Chea S."/>
            <person name="Kim D.-U."/>
        </authorList>
    </citation>
    <scope>NUCLEOTIDE SEQUENCE [LARGE SCALE GENOMIC DNA]</scope>
    <source>
        <strain evidence="6 7">DB1703</strain>
    </source>
</reference>
<dbReference type="PANTHER" id="PTHR30055">
    <property type="entry name" value="HTH-TYPE TRANSCRIPTIONAL REGULATOR RUTR"/>
    <property type="match status" value="1"/>
</dbReference>
<dbReference type="Proteomes" id="UP000564885">
    <property type="component" value="Unassembled WGS sequence"/>
</dbReference>
<evidence type="ECO:0000256" key="2">
    <source>
        <dbReference type="ARBA" id="ARBA00023125"/>
    </source>
</evidence>
<accession>A0A849ICA6</accession>
<organism evidence="6 7">
    <name type="scientific">Enterovirga aerilata</name>
    <dbReference type="NCBI Taxonomy" id="2730920"/>
    <lineage>
        <taxon>Bacteria</taxon>
        <taxon>Pseudomonadati</taxon>
        <taxon>Pseudomonadota</taxon>
        <taxon>Alphaproteobacteria</taxon>
        <taxon>Hyphomicrobiales</taxon>
        <taxon>Methylobacteriaceae</taxon>
        <taxon>Enterovirga</taxon>
    </lineage>
</organism>
<dbReference type="SUPFAM" id="SSF46689">
    <property type="entry name" value="Homeodomain-like"/>
    <property type="match status" value="1"/>
</dbReference>
<dbReference type="EMBL" id="JABEPP010000004">
    <property type="protein sequence ID" value="NNM73607.1"/>
    <property type="molecule type" value="Genomic_DNA"/>
</dbReference>
<protein>
    <submittedName>
        <fullName evidence="6">Helix-turn-helix transcriptional regulator</fullName>
    </submittedName>
</protein>
<dbReference type="GO" id="GO:0000976">
    <property type="term" value="F:transcription cis-regulatory region binding"/>
    <property type="evidence" value="ECO:0007669"/>
    <property type="project" value="TreeGrafter"/>
</dbReference>
<dbReference type="InterPro" id="IPR009057">
    <property type="entry name" value="Homeodomain-like_sf"/>
</dbReference>
<dbReference type="InterPro" id="IPR001647">
    <property type="entry name" value="HTH_TetR"/>
</dbReference>
<dbReference type="Gene3D" id="1.10.357.10">
    <property type="entry name" value="Tetracycline Repressor, domain 2"/>
    <property type="match status" value="1"/>
</dbReference>
<gene>
    <name evidence="6" type="ORF">HJG44_14560</name>
</gene>